<dbReference type="SMART" id="SM00477">
    <property type="entry name" value="NUC"/>
    <property type="match status" value="1"/>
</dbReference>
<dbReference type="SUPFAM" id="SSF54060">
    <property type="entry name" value="His-Me finger endonucleases"/>
    <property type="match status" value="1"/>
</dbReference>
<evidence type="ECO:0000256" key="2">
    <source>
        <dbReference type="PIRSR" id="PIRSR640255-2"/>
    </source>
</evidence>
<keyword evidence="6" id="KW-0540">Nuclease</keyword>
<dbReference type="GO" id="GO:0003676">
    <property type="term" value="F:nucleic acid binding"/>
    <property type="evidence" value="ECO:0007669"/>
    <property type="project" value="InterPro"/>
</dbReference>
<dbReference type="InterPro" id="IPR009003">
    <property type="entry name" value="Peptidase_S1_PA"/>
</dbReference>
<dbReference type="Proteomes" id="UP000440694">
    <property type="component" value="Unassembled WGS sequence"/>
</dbReference>
<dbReference type="RefSeq" id="WP_154738783.1">
    <property type="nucleotide sequence ID" value="NZ_WMBQ01000001.1"/>
</dbReference>
<dbReference type="InterPro" id="IPR040255">
    <property type="entry name" value="Non-specific_endonuclease"/>
</dbReference>
<feature type="domain" description="ENPP1-3/EXOG-like endonuclease/phosphodiesterase" evidence="4">
    <location>
        <begin position="469"/>
        <end position="706"/>
    </location>
</feature>
<evidence type="ECO:0000313" key="7">
    <source>
        <dbReference type="Proteomes" id="UP000440694"/>
    </source>
</evidence>
<feature type="region of interest" description="Disordered" evidence="3">
    <location>
        <begin position="730"/>
        <end position="769"/>
    </location>
</feature>
<keyword evidence="6" id="KW-0255">Endonuclease</keyword>
<organism evidence="6 7">
    <name type="scientific">Hyphomicrobium album</name>
    <dbReference type="NCBI Taxonomy" id="2665159"/>
    <lineage>
        <taxon>Bacteria</taxon>
        <taxon>Pseudomonadati</taxon>
        <taxon>Pseudomonadota</taxon>
        <taxon>Alphaproteobacteria</taxon>
        <taxon>Hyphomicrobiales</taxon>
        <taxon>Hyphomicrobiaceae</taxon>
        <taxon>Hyphomicrobium</taxon>
    </lineage>
</organism>
<evidence type="ECO:0000259" key="5">
    <source>
        <dbReference type="SMART" id="SM00892"/>
    </source>
</evidence>
<keyword evidence="2" id="KW-0479">Metal-binding</keyword>
<evidence type="ECO:0000259" key="4">
    <source>
        <dbReference type="SMART" id="SM00477"/>
    </source>
</evidence>
<dbReference type="SUPFAM" id="SSF50494">
    <property type="entry name" value="Trypsin-like serine proteases"/>
    <property type="match status" value="1"/>
</dbReference>
<accession>A0A6I3KK83</accession>
<dbReference type="PANTHER" id="PTHR13966:SF5">
    <property type="entry name" value="ENDONUCLEASE G, MITOCHONDRIAL"/>
    <property type="match status" value="1"/>
</dbReference>
<dbReference type="PANTHER" id="PTHR13966">
    <property type="entry name" value="ENDONUCLEASE RELATED"/>
    <property type="match status" value="1"/>
</dbReference>
<dbReference type="InterPro" id="IPR020821">
    <property type="entry name" value="ENPP1-3/EXOG-like_nuc-like"/>
</dbReference>
<dbReference type="SMART" id="SM00892">
    <property type="entry name" value="Endonuclease_NS"/>
    <property type="match status" value="1"/>
</dbReference>
<feature type="binding site" evidence="2">
    <location>
        <position position="575"/>
    </location>
    <ligand>
        <name>Mg(2+)</name>
        <dbReference type="ChEBI" id="CHEBI:18420"/>
        <note>catalytic</note>
    </ligand>
</feature>
<sequence length="769" mass="84569">MGQFERFKEARRAAQQAALGRWIERTEQREQNKQQVAAAGIGAADSPQRNARFQLREATLAQARELRAIGRLPIGIERKIGPTLDIVSFPENETARKAGRPVARVVLLGGDGTQAEGIATAFLASPQLLMTNHHVFPSRSAAHGTGANFLFERSERGIETGVTFEIDPDAFYVADEALDVALVAVKPRSVDGHSLSEYGSITLIEATSKILIGQPVNIIQHPEGGPKQYAVAHNRLVDILAAGFLHYETDTLEGSSGSPAFSKSWELVALHHASIPEYRDGRVVAVDGGFWEEGMPDDKVHWIANEGTRISAIVKFLAGLQLDNLAQQEMLGDLLKTTTDPVDDLLSLQGATAAPPPNVIASDSFTRLGVSTMAPNQFTFSGPVNIHVYAASQAAPVSSVQQVATDAQKLIAVEAPIRFDRDYQNREGYDPTFLDADNPDLQVPAPNVVSERLDEILTDRKGKPLVLKYHHFELAMNERRRLQMWSAANVDYAPERKHKGDRKSFGSDKWVPDPRIPAAAQIFDSEFYKPAGNIDRGHIVRREDNAWGDDETEIEFANSDTFHWTNCTPQHEAFNQSNPARNDAAYRGMKGLWGDFENYVQKGLGDEDTKACILAGPVLDKRDPSADFGAGAIQYPLNFWKVVVVAPQIDGMRVLRAYGFLLSQADVVERFGIEVFQPGRFRQHQVSLQRLTELTGVSFDDALHAADPLKGSGERIDIVDGSEIRGVRRKLRNGKESLGRANATPQEWPRQQDGSKLVASKTAKAAAPK</sequence>
<keyword evidence="6" id="KW-0378">Hydrolase</keyword>
<reference evidence="6 7" key="1">
    <citation type="submission" date="2019-11" db="EMBL/GenBank/DDBJ databases">
        <title>Identification of a novel strain.</title>
        <authorList>
            <person name="Xu Q."/>
            <person name="Wang G."/>
        </authorList>
    </citation>
    <scope>NUCLEOTIDE SEQUENCE [LARGE SCALE GENOMIC DNA]</scope>
    <source>
        <strain evidence="7">xq</strain>
    </source>
</reference>
<feature type="active site" description="Proton acceptor" evidence="1">
    <location>
        <position position="538"/>
    </location>
</feature>
<evidence type="ECO:0000313" key="6">
    <source>
        <dbReference type="EMBL" id="MTD94350.1"/>
    </source>
</evidence>
<dbReference type="CDD" id="cd00091">
    <property type="entry name" value="NUC"/>
    <property type="match status" value="1"/>
</dbReference>
<proteinExistence type="predicted"/>
<evidence type="ECO:0000256" key="3">
    <source>
        <dbReference type="SAM" id="MobiDB-lite"/>
    </source>
</evidence>
<evidence type="ECO:0000256" key="1">
    <source>
        <dbReference type="PIRSR" id="PIRSR640255-1"/>
    </source>
</evidence>
<dbReference type="GO" id="GO:0016787">
    <property type="term" value="F:hydrolase activity"/>
    <property type="evidence" value="ECO:0007669"/>
    <property type="project" value="InterPro"/>
</dbReference>
<protein>
    <submittedName>
        <fullName evidence="6">Endonuclease</fullName>
    </submittedName>
</protein>
<dbReference type="EMBL" id="WMBQ01000001">
    <property type="protein sequence ID" value="MTD94350.1"/>
    <property type="molecule type" value="Genomic_DNA"/>
</dbReference>
<feature type="domain" description="DNA/RNA non-specific endonuclease/pyrophosphatase/phosphodiesterase" evidence="5">
    <location>
        <begin position="468"/>
        <end position="706"/>
    </location>
</feature>
<dbReference type="Pfam" id="PF01223">
    <property type="entry name" value="Endonuclease_NS"/>
    <property type="match status" value="1"/>
</dbReference>
<dbReference type="InterPro" id="IPR001604">
    <property type="entry name" value="Endo_G_ENPP1-like_dom"/>
</dbReference>
<dbReference type="GO" id="GO:0004519">
    <property type="term" value="F:endonuclease activity"/>
    <property type="evidence" value="ECO:0007669"/>
    <property type="project" value="UniProtKB-KW"/>
</dbReference>
<dbReference type="InterPro" id="IPR044925">
    <property type="entry name" value="His-Me_finger_sf"/>
</dbReference>
<name>A0A6I3KK83_9HYPH</name>
<comment type="caution">
    <text evidence="6">The sequence shown here is derived from an EMBL/GenBank/DDBJ whole genome shotgun (WGS) entry which is preliminary data.</text>
</comment>
<gene>
    <name evidence="6" type="ORF">GIW81_08385</name>
</gene>
<dbReference type="Gene3D" id="3.40.570.10">
    <property type="entry name" value="Extracellular Endonuclease, subunit A"/>
    <property type="match status" value="1"/>
</dbReference>
<keyword evidence="7" id="KW-1185">Reference proteome</keyword>
<dbReference type="GO" id="GO:0046872">
    <property type="term" value="F:metal ion binding"/>
    <property type="evidence" value="ECO:0007669"/>
    <property type="project" value="UniProtKB-KW"/>
</dbReference>
<dbReference type="AlphaFoldDB" id="A0A6I3KK83"/>
<dbReference type="InterPro" id="IPR043504">
    <property type="entry name" value="Peptidase_S1_PA_chymotrypsin"/>
</dbReference>
<dbReference type="Pfam" id="PF13365">
    <property type="entry name" value="Trypsin_2"/>
    <property type="match status" value="1"/>
</dbReference>
<dbReference type="Gene3D" id="2.40.10.10">
    <property type="entry name" value="Trypsin-like serine proteases"/>
    <property type="match status" value="2"/>
</dbReference>
<dbReference type="InterPro" id="IPR044929">
    <property type="entry name" value="DNA/RNA_non-sp_Endonuclease_sf"/>
</dbReference>